<dbReference type="PROSITE" id="PS50110">
    <property type="entry name" value="RESPONSE_REGULATORY"/>
    <property type="match status" value="2"/>
</dbReference>
<feature type="domain" description="Response regulatory" evidence="5">
    <location>
        <begin position="77"/>
        <end position="207"/>
    </location>
</feature>
<dbReference type="Pfam" id="PF02518">
    <property type="entry name" value="HATPase_c"/>
    <property type="match status" value="1"/>
</dbReference>
<comment type="caution">
    <text evidence="4">Lacks conserved residue(s) required for the propagation of feature annotation.</text>
</comment>
<dbReference type="InterPro" id="IPR036890">
    <property type="entry name" value="HATPase_C_sf"/>
</dbReference>
<organism evidence="6">
    <name type="scientific">Fagus sylvatica</name>
    <name type="common">Beechnut</name>
    <dbReference type="NCBI Taxonomy" id="28930"/>
    <lineage>
        <taxon>Eukaryota</taxon>
        <taxon>Viridiplantae</taxon>
        <taxon>Streptophyta</taxon>
        <taxon>Embryophyta</taxon>
        <taxon>Tracheophyta</taxon>
        <taxon>Spermatophyta</taxon>
        <taxon>Magnoliopsida</taxon>
        <taxon>eudicotyledons</taxon>
        <taxon>Gunneridae</taxon>
        <taxon>Pentapetalae</taxon>
        <taxon>rosids</taxon>
        <taxon>fabids</taxon>
        <taxon>Fagales</taxon>
        <taxon>Fagaceae</taxon>
        <taxon>Fagus</taxon>
    </lineage>
</organism>
<dbReference type="AlphaFoldDB" id="A0A2N9GAE2"/>
<proteinExistence type="predicted"/>
<dbReference type="Gene3D" id="3.40.50.2300">
    <property type="match status" value="2"/>
</dbReference>
<dbReference type="Pfam" id="PF02458">
    <property type="entry name" value="Transferase"/>
    <property type="match status" value="1"/>
</dbReference>
<dbReference type="PANTHER" id="PTHR43719:SF51">
    <property type="entry name" value="HISTIDINE KINASE 4"/>
    <property type="match status" value="1"/>
</dbReference>
<dbReference type="Gene3D" id="3.30.565.10">
    <property type="entry name" value="Histidine kinase-like ATPase, C-terminal domain"/>
    <property type="match status" value="1"/>
</dbReference>
<evidence type="ECO:0000259" key="5">
    <source>
        <dbReference type="PROSITE" id="PS50110"/>
    </source>
</evidence>
<dbReference type="CDD" id="cd17546">
    <property type="entry name" value="REC_hyHK_CKI1_RcsC-like"/>
    <property type="match status" value="1"/>
</dbReference>
<sequence length="692" mass="76402">MQADSSTSRHYGGTGIGLSISKCLVELMGGQISFISRPQVGSTFSFTGVLGRCKKNAYNEMKKPTSEDFPSGFRGLKAIVVDEKPVRASVTRYHLKRLGILVEFASSIKNAVALCGKNGSLTSQNFQPDLILVEKDSWVSGEEGGLNFHLLDWKQNGHLFKLPKMILLATNNSNAEFEKAKAAGFADTVIMKPLRASMVAACLQQVLGVGKKRQQGKYMANGTSYLQSLLCHKKILVVDDNRVNRRVAAGALKKFGADVECAESGKAALALLQLPHNFDACFMDIQMPEMDGFEATRRIRLMESKANEQINGATEEEATRKREWHVPILAMTADVIQATYEKCLKCGMDGYVSKPFEEENLYEAVAKFFESKPISITRFVCGGLSVGVGFSHALFDGSGAFTFLASWAHISSGKDESDLIVPNHSRDAILHAIYSLHSTPAAASIYEQDHIIAIEDLYGIPMQAMASDDRCWETALAKFSQVNPQGGLQLITLCINKETVETWKALAIERGKLLKCSTFEVLCAHVWKARVKALLLHPNTNICLQFPVDSRNRFQPPLGQNFTGNAFVLASVSCLVRDLLQEPLHSTIRKIQVAKDVITDEYIKLYAKALESSNKFLPSMRELTIITDWLKFPFNALDFGWGKLSSAALLATPVQETAFLMMNLEESGGFLVRIGIGSQYVDDLINNFNNFN</sequence>
<dbReference type="SUPFAM" id="SSF55874">
    <property type="entry name" value="ATPase domain of HSP90 chaperone/DNA topoisomerase II/histidine kinase"/>
    <property type="match status" value="1"/>
</dbReference>
<gene>
    <name evidence="6" type="ORF">FSB_LOCUS27489</name>
</gene>
<dbReference type="InterPro" id="IPR003594">
    <property type="entry name" value="HATPase_dom"/>
</dbReference>
<evidence type="ECO:0000256" key="4">
    <source>
        <dbReference type="PROSITE-ProRule" id="PRU00169"/>
    </source>
</evidence>
<dbReference type="GO" id="GO:0000160">
    <property type="term" value="P:phosphorelay signal transduction system"/>
    <property type="evidence" value="ECO:0007669"/>
    <property type="project" value="InterPro"/>
</dbReference>
<accession>A0A2N9GAE2</accession>
<dbReference type="InterPro" id="IPR050956">
    <property type="entry name" value="2C_system_His_kinase"/>
</dbReference>
<dbReference type="GO" id="GO:0005634">
    <property type="term" value="C:nucleus"/>
    <property type="evidence" value="ECO:0007669"/>
    <property type="project" value="TreeGrafter"/>
</dbReference>
<dbReference type="FunFam" id="3.40.50.2300:FF:000137">
    <property type="entry name" value="Histidine kinase 3"/>
    <property type="match status" value="1"/>
</dbReference>
<dbReference type="GO" id="GO:0004673">
    <property type="term" value="F:protein histidine kinase activity"/>
    <property type="evidence" value="ECO:0007669"/>
    <property type="project" value="UniProtKB-EC"/>
</dbReference>
<feature type="domain" description="Response regulatory" evidence="5">
    <location>
        <begin position="234"/>
        <end position="369"/>
    </location>
</feature>
<feature type="modified residue" description="4-aspartylphosphate" evidence="4">
    <location>
        <position position="284"/>
    </location>
</feature>
<reference evidence="6" key="1">
    <citation type="submission" date="2018-02" db="EMBL/GenBank/DDBJ databases">
        <authorList>
            <person name="Cohen D.B."/>
            <person name="Kent A.D."/>
        </authorList>
    </citation>
    <scope>NUCLEOTIDE SEQUENCE</scope>
</reference>
<dbReference type="SUPFAM" id="SSF52172">
    <property type="entry name" value="CheY-like"/>
    <property type="match status" value="2"/>
</dbReference>
<dbReference type="EC" id="2.7.13.3" evidence="2"/>
<evidence type="ECO:0000256" key="2">
    <source>
        <dbReference type="ARBA" id="ARBA00012438"/>
    </source>
</evidence>
<dbReference type="Pfam" id="PF24896">
    <property type="entry name" value="Receiver_CRE1"/>
    <property type="match status" value="1"/>
</dbReference>
<dbReference type="Gene3D" id="3.30.559.10">
    <property type="entry name" value="Chloramphenicol acetyltransferase-like domain"/>
    <property type="match status" value="2"/>
</dbReference>
<name>A0A2N9GAE2_FAGSY</name>
<dbReference type="Pfam" id="PF00072">
    <property type="entry name" value="Response_reg"/>
    <property type="match status" value="1"/>
</dbReference>
<dbReference type="SMART" id="SM00448">
    <property type="entry name" value="REC"/>
    <property type="match status" value="1"/>
</dbReference>
<evidence type="ECO:0000256" key="1">
    <source>
        <dbReference type="ARBA" id="ARBA00000085"/>
    </source>
</evidence>
<keyword evidence="3 4" id="KW-0597">Phosphoprotein</keyword>
<protein>
    <recommendedName>
        <fullName evidence="2">histidine kinase</fullName>
        <ecNumber evidence="2">2.7.13.3</ecNumber>
    </recommendedName>
</protein>
<dbReference type="EMBL" id="OIVN01001995">
    <property type="protein sequence ID" value="SPC99607.1"/>
    <property type="molecule type" value="Genomic_DNA"/>
</dbReference>
<evidence type="ECO:0000256" key="3">
    <source>
        <dbReference type="ARBA" id="ARBA00022553"/>
    </source>
</evidence>
<dbReference type="InterPro" id="IPR001789">
    <property type="entry name" value="Sig_transdc_resp-reg_receiver"/>
</dbReference>
<dbReference type="PANTHER" id="PTHR43719">
    <property type="entry name" value="TWO-COMPONENT HISTIDINE KINASE"/>
    <property type="match status" value="1"/>
</dbReference>
<dbReference type="InterPro" id="IPR023213">
    <property type="entry name" value="CAT-like_dom_sf"/>
</dbReference>
<dbReference type="InterPro" id="IPR056839">
    <property type="entry name" value="Receiver_AHK4/CRE1_1st"/>
</dbReference>
<dbReference type="InterPro" id="IPR011006">
    <property type="entry name" value="CheY-like_superfamily"/>
</dbReference>
<comment type="catalytic activity">
    <reaction evidence="1">
        <text>ATP + protein L-histidine = ADP + protein N-phospho-L-histidine.</text>
        <dbReference type="EC" id="2.7.13.3"/>
    </reaction>
</comment>
<evidence type="ECO:0000313" key="6">
    <source>
        <dbReference type="EMBL" id="SPC99607.1"/>
    </source>
</evidence>